<organism evidence="1 2">
    <name type="scientific">Zingiber officinale</name>
    <name type="common">Ginger</name>
    <name type="synonym">Amomum zingiber</name>
    <dbReference type="NCBI Taxonomy" id="94328"/>
    <lineage>
        <taxon>Eukaryota</taxon>
        <taxon>Viridiplantae</taxon>
        <taxon>Streptophyta</taxon>
        <taxon>Embryophyta</taxon>
        <taxon>Tracheophyta</taxon>
        <taxon>Spermatophyta</taxon>
        <taxon>Magnoliopsida</taxon>
        <taxon>Liliopsida</taxon>
        <taxon>Zingiberales</taxon>
        <taxon>Zingiberaceae</taxon>
        <taxon>Zingiber</taxon>
    </lineage>
</organism>
<dbReference type="AlphaFoldDB" id="A0A8J5EP95"/>
<gene>
    <name evidence="1" type="ORF">ZIOFF_072202</name>
</gene>
<evidence type="ECO:0000313" key="1">
    <source>
        <dbReference type="EMBL" id="KAG6471105.1"/>
    </source>
</evidence>
<reference evidence="1 2" key="1">
    <citation type="submission" date="2020-08" db="EMBL/GenBank/DDBJ databases">
        <title>Plant Genome Project.</title>
        <authorList>
            <person name="Zhang R.-G."/>
        </authorList>
    </citation>
    <scope>NUCLEOTIDE SEQUENCE [LARGE SCALE GENOMIC DNA]</scope>
    <source>
        <tissue evidence="1">Rhizome</tissue>
    </source>
</reference>
<accession>A0A8J5EP95</accession>
<name>A0A8J5EP95_ZINOF</name>
<protein>
    <submittedName>
        <fullName evidence="1">Uncharacterized protein</fullName>
    </submittedName>
</protein>
<keyword evidence="2" id="KW-1185">Reference proteome</keyword>
<sequence>MLRRGLYNASNGVALGMDSPGPSVISTSSGDTFSHSKHWTNVASISATIRIVRPTPRHHRCPIPNGMNLYPSAASPAMNLSGLNFSGSSQRPTSLWIAHALTSSMVSAETSNPATVQSLEVSWGARRGAAGVQSQSLVDDAVQVGVVGEVVFGDRPLVVDRRVELGGGLLQNVRMV</sequence>
<evidence type="ECO:0000313" key="2">
    <source>
        <dbReference type="Proteomes" id="UP000734854"/>
    </source>
</evidence>
<dbReference type="Proteomes" id="UP000734854">
    <property type="component" value="Unassembled WGS sequence"/>
</dbReference>
<dbReference type="EMBL" id="JACMSC010000021">
    <property type="protein sequence ID" value="KAG6471105.1"/>
    <property type="molecule type" value="Genomic_DNA"/>
</dbReference>
<proteinExistence type="predicted"/>
<comment type="caution">
    <text evidence="1">The sequence shown here is derived from an EMBL/GenBank/DDBJ whole genome shotgun (WGS) entry which is preliminary data.</text>
</comment>